<feature type="chain" id="PRO_5032776621" evidence="1">
    <location>
        <begin position="24"/>
        <end position="375"/>
    </location>
</feature>
<gene>
    <name evidence="2" type="primary">hflX</name>
    <name evidence="2" type="ORF">SPIL2461_LOCUS18324</name>
</gene>
<keyword evidence="1" id="KW-0732">Signal</keyword>
<evidence type="ECO:0000313" key="2">
    <source>
        <dbReference type="EMBL" id="CAE7667726.1"/>
    </source>
</evidence>
<evidence type="ECO:0000313" key="3">
    <source>
        <dbReference type="Proteomes" id="UP000649617"/>
    </source>
</evidence>
<organism evidence="2 3">
    <name type="scientific">Symbiodinium pilosum</name>
    <name type="common">Dinoflagellate</name>
    <dbReference type="NCBI Taxonomy" id="2952"/>
    <lineage>
        <taxon>Eukaryota</taxon>
        <taxon>Sar</taxon>
        <taxon>Alveolata</taxon>
        <taxon>Dinophyceae</taxon>
        <taxon>Suessiales</taxon>
        <taxon>Symbiodiniaceae</taxon>
        <taxon>Symbiodinium</taxon>
    </lineage>
</organism>
<feature type="signal peptide" evidence="1">
    <location>
        <begin position="1"/>
        <end position="23"/>
    </location>
</feature>
<proteinExistence type="predicted"/>
<accession>A0A812WEE5</accession>
<dbReference type="OrthoDB" id="5593235at2759"/>
<dbReference type="AlphaFoldDB" id="A0A812WEE5"/>
<comment type="caution">
    <text evidence="2">The sequence shown here is derived from an EMBL/GenBank/DDBJ whole genome shotgun (WGS) entry which is preliminary data.</text>
</comment>
<protein>
    <submittedName>
        <fullName evidence="2">HflX protein</fullName>
    </submittedName>
</protein>
<dbReference type="EMBL" id="CAJNIZ010043748">
    <property type="protein sequence ID" value="CAE7667726.1"/>
    <property type="molecule type" value="Genomic_DNA"/>
</dbReference>
<keyword evidence="3" id="KW-1185">Reference proteome</keyword>
<evidence type="ECO:0000256" key="1">
    <source>
        <dbReference type="SAM" id="SignalP"/>
    </source>
</evidence>
<name>A0A812WEE5_SYMPI</name>
<reference evidence="2" key="1">
    <citation type="submission" date="2021-02" db="EMBL/GenBank/DDBJ databases">
        <authorList>
            <person name="Dougan E. K."/>
            <person name="Rhodes N."/>
            <person name="Thang M."/>
            <person name="Chan C."/>
        </authorList>
    </citation>
    <scope>NUCLEOTIDE SEQUENCE</scope>
</reference>
<sequence>MRGKLGGFYQLLVVAWPLLEILAALDVKDIQVCSLLRHSSDATDACHSDSKMLQRRSSSIRVAGLQDQRVEAIVVFGREDRVRILDTYLQRNLRKNGGVIDKVHFVVFAAMRDDLEYLQQLIEQNAPWYTYPVVTGRRLAKIYSVCNDPDTVYLKIDDDMVYISDQAIAEMVRERLRNRCGLVSANVINHAILSAVHQDIGALRHFFPTDQDTGSMQPWIRNDDALPIMAIEKKSQSQCVWSTWQCAAWMHESFLSRVADGTECAYDFGWHDFHASGHGHFDGSRFLPLPHTRWSINMVAFKAEDVVDAVPEDLAEDDEKELSVVHPARLEKRSCAVGAALAAHFSYSRQEDGLLENTRLLARYQKLAEQVELKA</sequence>
<dbReference type="Proteomes" id="UP000649617">
    <property type="component" value="Unassembled WGS sequence"/>
</dbReference>